<dbReference type="KEGG" id="paur:FGL86_01135"/>
<dbReference type="InterPro" id="IPR036388">
    <property type="entry name" value="WH-like_DNA-bd_sf"/>
</dbReference>
<accession>A0A5B8SL19</accession>
<reference evidence="4 5" key="1">
    <citation type="submission" date="2019-06" db="EMBL/GenBank/DDBJ databases">
        <title>Genome analyses of bacteria isolated from kimchi.</title>
        <authorList>
            <person name="Lee S."/>
            <person name="Ahn S."/>
            <person name="Roh S."/>
        </authorList>
    </citation>
    <scope>NUCLEOTIDE SEQUENCE [LARGE SCALE GENOMIC DNA]</scope>
    <source>
        <strain evidence="4 5">CBA4606</strain>
    </source>
</reference>
<dbReference type="NCBIfam" id="TIGR00732">
    <property type="entry name" value="dprA"/>
    <property type="match status" value="1"/>
</dbReference>
<dbReference type="Pfam" id="PF17782">
    <property type="entry name" value="WHD_DprA"/>
    <property type="match status" value="1"/>
</dbReference>
<dbReference type="Pfam" id="PF02481">
    <property type="entry name" value="DNA_processg_A"/>
    <property type="match status" value="1"/>
</dbReference>
<dbReference type="InterPro" id="IPR057666">
    <property type="entry name" value="DrpA_SLOG"/>
</dbReference>
<dbReference type="EMBL" id="CP042382">
    <property type="protein sequence ID" value="QEA37809.1"/>
    <property type="molecule type" value="Genomic_DNA"/>
</dbReference>
<dbReference type="AlphaFoldDB" id="A0A5B8SL19"/>
<comment type="similarity">
    <text evidence="1">Belongs to the DprA/Smf family.</text>
</comment>
<sequence>MTPQDWLILSLLPNLGPRRLAMLRAKRPVWPQGWLALLPEAPRRMLRLWLEQPDRNPFQSEITALKRWLAQDRNHHFLHPGHPHWPVLLDEIADPPAVLWAKGDLSALSPPRVAMVGSRRPTRDGLNNAAAFARGLAERGWCVVSGLALGVDGQAQQTALDAGGVSIAVLGCGVDVIYPPRHARLYRRHLQDGGLLLSEHPPSTPARAAFFPRRNRIVTGLSLGVLVVEAAHRSGSLVSARLAMEQNRDVLVLPGSLHNPQAQGCLGLIRQGATLVTRVEELIDELEHWQANPMLSFPQASGGTASATHASSQAPSSSVSSDPLLNLLSDVPTPLDALLALTGKDVSACQLRLLELELEGVVAQVSGGWIRLASLA</sequence>
<dbReference type="InterPro" id="IPR003488">
    <property type="entry name" value="DprA"/>
</dbReference>
<dbReference type="PANTHER" id="PTHR43022:SF1">
    <property type="entry name" value="PROTEIN SMF"/>
    <property type="match status" value="1"/>
</dbReference>
<dbReference type="PANTHER" id="PTHR43022">
    <property type="entry name" value="PROTEIN SMF"/>
    <property type="match status" value="1"/>
</dbReference>
<dbReference type="OrthoDB" id="9785707at2"/>
<evidence type="ECO:0000259" key="2">
    <source>
        <dbReference type="Pfam" id="PF02481"/>
    </source>
</evidence>
<name>A0A5B8SL19_9GAMM</name>
<evidence type="ECO:0000256" key="1">
    <source>
        <dbReference type="ARBA" id="ARBA00006525"/>
    </source>
</evidence>
<dbReference type="GO" id="GO:0009294">
    <property type="term" value="P:DNA-mediated transformation"/>
    <property type="evidence" value="ECO:0007669"/>
    <property type="project" value="InterPro"/>
</dbReference>
<keyword evidence="5" id="KW-1185">Reference proteome</keyword>
<feature type="domain" description="Smf/DprA SLOG" evidence="2">
    <location>
        <begin position="77"/>
        <end position="286"/>
    </location>
</feature>
<evidence type="ECO:0000313" key="4">
    <source>
        <dbReference type="EMBL" id="QEA37809.1"/>
    </source>
</evidence>
<feature type="domain" description="DprA winged helix" evidence="3">
    <location>
        <begin position="311"/>
        <end position="368"/>
    </location>
</feature>
<evidence type="ECO:0000313" key="5">
    <source>
        <dbReference type="Proteomes" id="UP000321272"/>
    </source>
</evidence>
<gene>
    <name evidence="4" type="primary">dprA</name>
    <name evidence="4" type="ORF">FGL86_01135</name>
</gene>
<dbReference type="InterPro" id="IPR041614">
    <property type="entry name" value="DprA_WH"/>
</dbReference>
<organism evidence="4 5">
    <name type="scientific">Pistricoccus aurantiacus</name>
    <dbReference type="NCBI Taxonomy" id="1883414"/>
    <lineage>
        <taxon>Bacteria</taxon>
        <taxon>Pseudomonadati</taxon>
        <taxon>Pseudomonadota</taxon>
        <taxon>Gammaproteobacteria</taxon>
        <taxon>Oceanospirillales</taxon>
        <taxon>Halomonadaceae</taxon>
        <taxon>Pistricoccus</taxon>
    </lineage>
</organism>
<dbReference type="SUPFAM" id="SSF102405">
    <property type="entry name" value="MCP/YpsA-like"/>
    <property type="match status" value="1"/>
</dbReference>
<dbReference type="Proteomes" id="UP000321272">
    <property type="component" value="Chromosome"/>
</dbReference>
<proteinExistence type="inferred from homology"/>
<protein>
    <submittedName>
        <fullName evidence="4">DNA-protecting protein DprA</fullName>
    </submittedName>
</protein>
<evidence type="ECO:0000259" key="3">
    <source>
        <dbReference type="Pfam" id="PF17782"/>
    </source>
</evidence>
<dbReference type="Gene3D" id="1.10.10.10">
    <property type="entry name" value="Winged helix-like DNA-binding domain superfamily/Winged helix DNA-binding domain"/>
    <property type="match status" value="1"/>
</dbReference>
<dbReference type="Gene3D" id="3.40.50.450">
    <property type="match status" value="1"/>
</dbReference>